<dbReference type="RefSeq" id="WP_068512818.1">
    <property type="nucleotide sequence ID" value="NZ_AP014945.1"/>
</dbReference>
<dbReference type="PANTHER" id="PTHR33531">
    <property type="entry name" value="RUBRERYTHRIN SUBFAMILY"/>
    <property type="match status" value="1"/>
</dbReference>
<sequence length="170" mass="19921">MAEKNLLEAFLKAEELEIQGKEFYLDASEKAHIPSVKDLFKQLAEAEEFHRIKIREIYQTFQAKKNIPAYVTKISQKQISPVFDPKEIEKVASVVTDLAALEEALRLEEKSIQYYQSLSDKSKDLKVKRFLLALIQEEWGHYLSIFDTMEFLRDPSSWYTFKEHWGLEGV</sequence>
<proteinExistence type="predicted"/>
<accession>A0A0U5APW1</accession>
<organism evidence="2 3">
    <name type="scientific">Caldimicrobium thiodismutans</name>
    <dbReference type="NCBI Taxonomy" id="1653476"/>
    <lineage>
        <taxon>Bacteria</taxon>
        <taxon>Pseudomonadati</taxon>
        <taxon>Thermodesulfobacteriota</taxon>
        <taxon>Thermodesulfobacteria</taxon>
        <taxon>Thermodesulfobacteriales</taxon>
        <taxon>Thermodesulfobacteriaceae</taxon>
        <taxon>Caldimicrobium</taxon>
    </lineage>
</organism>
<dbReference type="OrthoDB" id="5508484at2"/>
<dbReference type="InterPro" id="IPR009078">
    <property type="entry name" value="Ferritin-like_SF"/>
</dbReference>
<dbReference type="Pfam" id="PF02915">
    <property type="entry name" value="Rubrerythrin"/>
    <property type="match status" value="1"/>
</dbReference>
<dbReference type="KEGG" id="cthi:THC_0487"/>
<name>A0A0U5APW1_9BACT</name>
<dbReference type="CDD" id="cd01045">
    <property type="entry name" value="Ferritin_like_AB"/>
    <property type="match status" value="1"/>
</dbReference>
<reference evidence="3" key="2">
    <citation type="journal article" date="2016" name="Int. J. Syst. Evol. Microbiol.">
        <title>Caldimicrobium thiodismutans sp. nov., a sulfur-disproportionating bacterium isolated from a hot spring.</title>
        <authorList>
            <person name="Kojima H."/>
            <person name="Umezawa K."/>
            <person name="Fukui M."/>
        </authorList>
    </citation>
    <scope>NUCLEOTIDE SEQUENCE [LARGE SCALE GENOMIC DNA]</scope>
    <source>
        <strain evidence="3">TF1</strain>
    </source>
</reference>
<reference evidence="2 3" key="1">
    <citation type="journal article" date="2016" name="Int. J. Syst. Evol. Microbiol.">
        <title>Caldimicrobium thiodismutans sp. nov., a sulfur-disproportionating bacterium isolated from a hot spring, and emended description of the genus Caldimicrobium.</title>
        <authorList>
            <person name="Kojima H."/>
            <person name="Umezawa K."/>
            <person name="Fukui M."/>
        </authorList>
    </citation>
    <scope>NUCLEOTIDE SEQUENCE [LARGE SCALE GENOMIC DNA]</scope>
    <source>
        <strain evidence="2 3">TF1</strain>
    </source>
</reference>
<dbReference type="Proteomes" id="UP000068196">
    <property type="component" value="Chromosome"/>
</dbReference>
<evidence type="ECO:0000259" key="1">
    <source>
        <dbReference type="Pfam" id="PF02915"/>
    </source>
</evidence>
<dbReference type="PANTHER" id="PTHR33531:SF7">
    <property type="entry name" value="HYPOTHETICAL MEMBRANE PROTEIN, CONSERVED"/>
    <property type="match status" value="1"/>
</dbReference>
<dbReference type="GO" id="GO:0046872">
    <property type="term" value="F:metal ion binding"/>
    <property type="evidence" value="ECO:0007669"/>
    <property type="project" value="InterPro"/>
</dbReference>
<dbReference type="InterPro" id="IPR012347">
    <property type="entry name" value="Ferritin-like"/>
</dbReference>
<gene>
    <name evidence="2" type="ORF">THC_0487</name>
</gene>
<dbReference type="Gene3D" id="1.20.1260.10">
    <property type="match status" value="1"/>
</dbReference>
<dbReference type="SUPFAM" id="SSF47240">
    <property type="entry name" value="Ferritin-like"/>
    <property type="match status" value="1"/>
</dbReference>
<keyword evidence="3" id="KW-1185">Reference proteome</keyword>
<dbReference type="AlphaFoldDB" id="A0A0U5APW1"/>
<dbReference type="GO" id="GO:0016491">
    <property type="term" value="F:oxidoreductase activity"/>
    <property type="evidence" value="ECO:0007669"/>
    <property type="project" value="InterPro"/>
</dbReference>
<dbReference type="STRING" id="1653476.THC_0487"/>
<evidence type="ECO:0000313" key="2">
    <source>
        <dbReference type="EMBL" id="BAU22881.1"/>
    </source>
</evidence>
<dbReference type="InterPro" id="IPR003251">
    <property type="entry name" value="Rr_diiron-bd_dom"/>
</dbReference>
<evidence type="ECO:0000313" key="3">
    <source>
        <dbReference type="Proteomes" id="UP000068196"/>
    </source>
</evidence>
<dbReference type="EMBL" id="AP014945">
    <property type="protein sequence ID" value="BAU22881.1"/>
    <property type="molecule type" value="Genomic_DNA"/>
</dbReference>
<protein>
    <recommendedName>
        <fullName evidence="1">Rubrerythrin diiron-binding domain-containing protein</fullName>
    </recommendedName>
</protein>
<feature type="domain" description="Rubrerythrin diiron-binding" evidence="1">
    <location>
        <begin position="12"/>
        <end position="143"/>
    </location>
</feature>